<keyword evidence="12" id="KW-1185">Reference proteome</keyword>
<feature type="binding site" evidence="8">
    <location>
        <position position="126"/>
    </location>
    <ligand>
        <name>tRNA</name>
        <dbReference type="ChEBI" id="CHEBI:17843"/>
    </ligand>
</feature>
<feature type="active site" description="Proton acceptor" evidence="8">
    <location>
        <position position="31"/>
    </location>
</feature>
<dbReference type="Gene3D" id="3.40.50.1470">
    <property type="entry name" value="Peptidyl-tRNA hydrolase"/>
    <property type="match status" value="1"/>
</dbReference>
<dbReference type="GO" id="GO:0072344">
    <property type="term" value="P:rescue of stalled ribosome"/>
    <property type="evidence" value="ECO:0007669"/>
    <property type="project" value="UniProtKB-UniRule"/>
</dbReference>
<feature type="binding site" evidence="8">
    <location>
        <position position="26"/>
    </location>
    <ligand>
        <name>tRNA</name>
        <dbReference type="ChEBI" id="CHEBI:17843"/>
    </ligand>
</feature>
<dbReference type="RefSeq" id="WP_191757114.1">
    <property type="nucleotide sequence ID" value="NZ_VJXY01000007.1"/>
</dbReference>
<dbReference type="EC" id="3.1.1.29" evidence="1 8"/>
<keyword evidence="4 8" id="KW-0694">RNA-binding</keyword>
<evidence type="ECO:0000256" key="6">
    <source>
        <dbReference type="ARBA" id="ARBA00048707"/>
    </source>
</evidence>
<evidence type="ECO:0000256" key="2">
    <source>
        <dbReference type="ARBA" id="ARBA00022555"/>
    </source>
</evidence>
<name>A0AA40SVR7_9NOST</name>
<dbReference type="AlphaFoldDB" id="A0AA40SVR7"/>
<keyword evidence="3 8" id="KW-0378">Hydrolase</keyword>
<feature type="site" description="Discriminates between blocked and unblocked aminoacyl-tRNA" evidence="8">
    <location>
        <position position="21"/>
    </location>
</feature>
<dbReference type="CDD" id="cd00462">
    <property type="entry name" value="PTH"/>
    <property type="match status" value="1"/>
</dbReference>
<evidence type="ECO:0000256" key="10">
    <source>
        <dbReference type="RuleBase" id="RU004320"/>
    </source>
</evidence>
<reference evidence="11" key="1">
    <citation type="submission" date="2019-07" db="EMBL/GenBank/DDBJ databases">
        <title>Toxilogical consequences of a new and cryptic species of cyanobacteria (Komarekiella delphini-convector) recovered from the epidermis of a bottlenose dolphin and 1500 ft. in the air.</title>
        <authorList>
            <person name="Brown A.O."/>
            <person name="Dvorak P."/>
            <person name="Villanueva C.D."/>
            <person name="Foss A.J."/>
            <person name="Garvey A.D."/>
            <person name="Gibson Q.A."/>
            <person name="Johansen J.R."/>
            <person name="Casamatta D.A."/>
        </authorList>
    </citation>
    <scope>NUCLEOTIDE SEQUENCE</scope>
    <source>
        <strain evidence="11">SJRDD-AB1</strain>
    </source>
</reference>
<comment type="catalytic activity">
    <reaction evidence="6 8 9">
        <text>an N-acyl-L-alpha-aminoacyl-tRNA + H2O = an N-acyl-L-amino acid + a tRNA + H(+)</text>
        <dbReference type="Rhea" id="RHEA:54448"/>
        <dbReference type="Rhea" id="RHEA-COMP:10123"/>
        <dbReference type="Rhea" id="RHEA-COMP:13883"/>
        <dbReference type="ChEBI" id="CHEBI:15377"/>
        <dbReference type="ChEBI" id="CHEBI:15378"/>
        <dbReference type="ChEBI" id="CHEBI:59874"/>
        <dbReference type="ChEBI" id="CHEBI:78442"/>
        <dbReference type="ChEBI" id="CHEBI:138191"/>
        <dbReference type="EC" id="3.1.1.29"/>
    </reaction>
</comment>
<evidence type="ECO:0000256" key="8">
    <source>
        <dbReference type="HAMAP-Rule" id="MF_00083"/>
    </source>
</evidence>
<dbReference type="FunFam" id="3.40.50.1470:FF:000001">
    <property type="entry name" value="Peptidyl-tRNA hydrolase"/>
    <property type="match status" value="1"/>
</dbReference>
<comment type="subunit">
    <text evidence="8">Monomer.</text>
</comment>
<evidence type="ECO:0000313" key="12">
    <source>
        <dbReference type="Proteomes" id="UP001165986"/>
    </source>
</evidence>
<dbReference type="InterPro" id="IPR036416">
    <property type="entry name" value="Pept_tRNA_hydro_sf"/>
</dbReference>
<dbReference type="InterPro" id="IPR001328">
    <property type="entry name" value="Pept_tRNA_hydro"/>
</dbReference>
<accession>A0AA40SVR7</accession>
<comment type="subcellular location">
    <subcellularLocation>
        <location evidence="8">Cytoplasm</location>
    </subcellularLocation>
</comment>
<organism evidence="11 12">
    <name type="scientific">Komarekiella delphini-convector SJRDD-AB1</name>
    <dbReference type="NCBI Taxonomy" id="2593771"/>
    <lineage>
        <taxon>Bacteria</taxon>
        <taxon>Bacillati</taxon>
        <taxon>Cyanobacteriota</taxon>
        <taxon>Cyanophyceae</taxon>
        <taxon>Nostocales</taxon>
        <taxon>Nostocaceae</taxon>
        <taxon>Komarekiella</taxon>
        <taxon>Komarekiella delphini-convector</taxon>
    </lineage>
</organism>
<evidence type="ECO:0000256" key="9">
    <source>
        <dbReference type="RuleBase" id="RU000673"/>
    </source>
</evidence>
<dbReference type="NCBIfam" id="TIGR00447">
    <property type="entry name" value="pth"/>
    <property type="match status" value="1"/>
</dbReference>
<dbReference type="PANTHER" id="PTHR17224">
    <property type="entry name" value="PEPTIDYL-TRNA HYDROLASE"/>
    <property type="match status" value="1"/>
</dbReference>
<evidence type="ECO:0000256" key="5">
    <source>
        <dbReference type="ARBA" id="ARBA00038063"/>
    </source>
</evidence>
<dbReference type="SUPFAM" id="SSF53178">
    <property type="entry name" value="Peptidyl-tRNA hydrolase-like"/>
    <property type="match status" value="1"/>
</dbReference>
<dbReference type="HAMAP" id="MF_00083">
    <property type="entry name" value="Pept_tRNA_hydro_bact"/>
    <property type="match status" value="1"/>
</dbReference>
<dbReference type="PROSITE" id="PS01195">
    <property type="entry name" value="PEPT_TRNA_HYDROL_1"/>
    <property type="match status" value="1"/>
</dbReference>
<dbReference type="GO" id="GO:0000049">
    <property type="term" value="F:tRNA binding"/>
    <property type="evidence" value="ECO:0007669"/>
    <property type="project" value="UniProtKB-UniRule"/>
</dbReference>
<keyword evidence="2 8" id="KW-0820">tRNA-binding</keyword>
<dbReference type="GO" id="GO:0005737">
    <property type="term" value="C:cytoplasm"/>
    <property type="evidence" value="ECO:0007669"/>
    <property type="project" value="UniProtKB-SubCell"/>
</dbReference>
<feature type="binding site" evidence="8">
    <location>
        <position position="78"/>
    </location>
    <ligand>
        <name>tRNA</name>
        <dbReference type="ChEBI" id="CHEBI:17843"/>
    </ligand>
</feature>
<keyword evidence="8" id="KW-0963">Cytoplasm</keyword>
<proteinExistence type="inferred from homology"/>
<comment type="function">
    <text evidence="8">Hydrolyzes ribosome-free peptidyl-tRNAs (with 1 or more amino acids incorporated), which drop off the ribosome during protein synthesis, or as a result of ribosome stalling.</text>
</comment>
<dbReference type="EMBL" id="VJXY01000007">
    <property type="protein sequence ID" value="MBD6615862.1"/>
    <property type="molecule type" value="Genomic_DNA"/>
</dbReference>
<comment type="similarity">
    <text evidence="5 8 10">Belongs to the PTH family.</text>
</comment>
<dbReference type="InterPro" id="IPR018171">
    <property type="entry name" value="Pept_tRNA_hydro_CS"/>
</dbReference>
<sequence length="213" mass="23092">MLEAVTKPAMVIPQLIVGLGNPDSKYDQTRHNIGFAAVDVLSRSWHIPIAENRKFQGEYGEGIAPGGGKIRLLKPLTYMNRSGQAIQAVTSWYKLPSESVLVIYDDMDLPLGKTRLRLSGSAGGHNGMKSAIAHLSTQNFPRLRIGIGKPKGAANNDNSEAVSHVLGRFSVAETQLMSLVLQFVVECMELSLKQGVEKAMNLCNSRTIDNSGS</sequence>
<evidence type="ECO:0000256" key="1">
    <source>
        <dbReference type="ARBA" id="ARBA00013260"/>
    </source>
</evidence>
<comment type="function">
    <text evidence="8">Catalyzes the release of premature peptidyl moieties from peptidyl-tRNA molecules trapped in stalled 50S ribosomal subunits, and thus maintains levels of free tRNAs and 50S ribosomes.</text>
</comment>
<evidence type="ECO:0000256" key="3">
    <source>
        <dbReference type="ARBA" id="ARBA00022801"/>
    </source>
</evidence>
<dbReference type="GO" id="GO:0006515">
    <property type="term" value="P:protein quality control for misfolded or incompletely synthesized proteins"/>
    <property type="evidence" value="ECO:0007669"/>
    <property type="project" value="UniProtKB-UniRule"/>
</dbReference>
<dbReference type="Pfam" id="PF01195">
    <property type="entry name" value="Pept_tRNA_hydro"/>
    <property type="match status" value="1"/>
</dbReference>
<evidence type="ECO:0000256" key="4">
    <source>
        <dbReference type="ARBA" id="ARBA00022884"/>
    </source>
</evidence>
<protein>
    <recommendedName>
        <fullName evidence="7 8">Peptidyl-tRNA hydrolase</fullName>
        <shortName evidence="8">Pth</shortName>
        <ecNumber evidence="1 8">3.1.1.29</ecNumber>
    </recommendedName>
</protein>
<dbReference type="GO" id="GO:0004045">
    <property type="term" value="F:peptidyl-tRNA hydrolase activity"/>
    <property type="evidence" value="ECO:0007669"/>
    <property type="project" value="UniProtKB-UniRule"/>
</dbReference>
<comment type="caution">
    <text evidence="11">The sequence shown here is derived from an EMBL/GenBank/DDBJ whole genome shotgun (WGS) entry which is preliminary data.</text>
</comment>
<gene>
    <name evidence="8" type="primary">pth</name>
    <name evidence="11" type="ORF">FNW02_08470</name>
</gene>
<feature type="binding site" evidence="8">
    <location>
        <position position="80"/>
    </location>
    <ligand>
        <name>tRNA</name>
        <dbReference type="ChEBI" id="CHEBI:17843"/>
    </ligand>
</feature>
<evidence type="ECO:0000256" key="7">
    <source>
        <dbReference type="ARBA" id="ARBA00050038"/>
    </source>
</evidence>
<dbReference type="Proteomes" id="UP001165986">
    <property type="component" value="Unassembled WGS sequence"/>
</dbReference>
<feature type="site" description="Stabilizes the basic form of H active site to accept a proton" evidence="8">
    <location>
        <position position="105"/>
    </location>
</feature>
<evidence type="ECO:0000313" key="11">
    <source>
        <dbReference type="EMBL" id="MBD6615862.1"/>
    </source>
</evidence>
<dbReference type="PANTHER" id="PTHR17224:SF1">
    <property type="entry name" value="PEPTIDYL-TRNA HYDROLASE"/>
    <property type="match status" value="1"/>
</dbReference>